<protein>
    <submittedName>
        <fullName evidence="2">Uncharacterized protein</fullName>
    </submittedName>
</protein>
<feature type="region of interest" description="Disordered" evidence="1">
    <location>
        <begin position="929"/>
        <end position="950"/>
    </location>
</feature>
<evidence type="ECO:0000313" key="2">
    <source>
        <dbReference type="EMBL" id="VEU43975.1"/>
    </source>
</evidence>
<feature type="region of interest" description="Disordered" evidence="1">
    <location>
        <begin position="1086"/>
        <end position="1121"/>
    </location>
</feature>
<dbReference type="EMBL" id="CAACVS010000602">
    <property type="protein sequence ID" value="VEU43975.1"/>
    <property type="molecule type" value="Genomic_DNA"/>
</dbReference>
<feature type="compositionally biased region" description="Basic and acidic residues" evidence="1">
    <location>
        <begin position="7"/>
        <end position="21"/>
    </location>
</feature>
<feature type="compositionally biased region" description="Polar residues" evidence="1">
    <location>
        <begin position="1277"/>
        <end position="1287"/>
    </location>
</feature>
<dbReference type="Proteomes" id="UP000291116">
    <property type="component" value="Unassembled WGS sequence"/>
</dbReference>
<proteinExistence type="predicted"/>
<evidence type="ECO:0000313" key="3">
    <source>
        <dbReference type="Proteomes" id="UP000291116"/>
    </source>
</evidence>
<feature type="region of interest" description="Disordered" evidence="1">
    <location>
        <begin position="343"/>
        <end position="362"/>
    </location>
</feature>
<name>A0A448ZPL3_9STRA</name>
<gene>
    <name evidence="2" type="ORF">PSNMU_V1.4_AUG-EV-PASAV3_0110790</name>
</gene>
<feature type="compositionally biased region" description="Polar residues" evidence="1">
    <location>
        <begin position="933"/>
        <end position="945"/>
    </location>
</feature>
<feature type="region of interest" description="Disordered" evidence="1">
    <location>
        <begin position="1277"/>
        <end position="1306"/>
    </location>
</feature>
<keyword evidence="3" id="KW-1185">Reference proteome</keyword>
<sequence>MNTTMSLKKDGDDVDKRDKSEPYPTNAIVLFNKDKTFNKHNNENTIEDTRKKIAVDTDNNIDIDKKNHNYNHNSINMSRNRKRIDDKNIRNHKNIPYESECEHNHTKEQGISRWGEFFDTDRASEAVQYYSTTATAMILTTTTTTVTSTKVLKVVRAKEPEQQQYLSIHQFLFNSKIFSFASSRPSIFEKHNLGTSCSEYTSVTMAISQSSSFSLFIDGDDGQKISTLSCSNKNLLAVDRKGDKCIIFAKEDRSMPLPRILKSSGSLESNNCATMVPTSNSTVSTCPSVIYNWKNKFDCDSGSFDDRVDACDNQVDTQKKSDNICSSEEHQIEVIELSQEESRKDFSSCTNESDGNFPEGDQEIIPPSSWSCSAAMMFANNNDYEDNTKSREKSDVEEKKFVPSEVFDDDESGMSWFINTFPNYNESNSAIILHSETAIKHPKTTVALTIEGGLDPSSSLLPSSSVDLSSKKGRNCNVYGGLESLASELSNLMFSIEEEQEVVFSNEDEKDDKVKGEVKMQSRALEQEYCREESIQQLFETLEEKEAEVDEALESIIMETLEIEGQDNRVIDNEKYDSQQENDLVEIASAIQKYSQEDGMDDDMDNKNELLSKVTESFIALPQMLCITPREQQHIIHNDDVLNGVNTNKEDEETVDHQTNAVDEKDPHRKFFADEFPRANIEVLAGSSHSNSYSNELLGKMANTFRSLPQMMGLTQRAQSQGVDDISITCSNGINKSKKCSSEISSDVGNRITTIIEPDCVSSSTSNHPNIEVKLQTDINGSDGRDNIVVVDEVARMLRKNKKKKKEKNLKSKHCCSDAMDVLVSLTLMEMEKSSNENFVNEMRAMRVHESPSSDNFFNSASGSIDISRGDPSDSHLVRDSNVDLTATTNDLQELKEHSEIYDEPNTISPPLDSDSFSIDCFPENFSMDEDVSQTTTPSDTNKTNPEGGKPIVIVVPLQREGNSDKACNEISSAVSGSFEFLKSLSSEERIPSPPQFKLPFNNPNASSADTKLDEIHSTDDLGTSFALPLSYALNTIDMPSQKNLPSRNQFTSLFTRDLSVSPQKLVHTTLSLSLSLSLSDDCCPIPPSPKHSTKASKEPSFDDALPSNMDSHKSEGETEGSIVVSISESLQAESMKNPSSLSPKKMIATTTKAPKGLLKTINTEGLDKERRQKVFPHLAMNKILFNATKKKNKGLGNNTKKHIDIGDIAEDSLRIRRSCYPLFSPSQALTRDDLSASTGKILGNDTEEQQNHVYPCTKDQNREVPMGVSPKSILKASSQGDGTSFSALEESTGITPESQSSKRRVHWNETQLADKIEKGVMFQNHRNGRPKRPAYALQQLMCEIADIQDGYGSDMEQLWGYQQKPQGYIC</sequence>
<feature type="region of interest" description="Disordered" evidence="1">
    <location>
        <begin position="1"/>
        <end position="22"/>
    </location>
</feature>
<dbReference type="OrthoDB" id="10692231at2759"/>
<accession>A0A448ZPL3</accession>
<organism evidence="2 3">
    <name type="scientific">Pseudo-nitzschia multistriata</name>
    <dbReference type="NCBI Taxonomy" id="183589"/>
    <lineage>
        <taxon>Eukaryota</taxon>
        <taxon>Sar</taxon>
        <taxon>Stramenopiles</taxon>
        <taxon>Ochrophyta</taxon>
        <taxon>Bacillariophyta</taxon>
        <taxon>Bacillariophyceae</taxon>
        <taxon>Bacillariophycidae</taxon>
        <taxon>Bacillariales</taxon>
        <taxon>Bacillariaceae</taxon>
        <taxon>Pseudo-nitzschia</taxon>
    </lineage>
</organism>
<evidence type="ECO:0000256" key="1">
    <source>
        <dbReference type="SAM" id="MobiDB-lite"/>
    </source>
</evidence>
<reference evidence="2 3" key="1">
    <citation type="submission" date="2019-01" db="EMBL/GenBank/DDBJ databases">
        <authorList>
            <person name="Ferrante I. M."/>
        </authorList>
    </citation>
    <scope>NUCLEOTIDE SEQUENCE [LARGE SCALE GENOMIC DNA]</scope>
    <source>
        <strain evidence="2 3">B856</strain>
    </source>
</reference>